<feature type="region of interest" description="Disordered" evidence="1">
    <location>
        <begin position="124"/>
        <end position="151"/>
    </location>
</feature>
<name>A0ABS3AZE6_9XANT</name>
<dbReference type="Proteomes" id="UP000695802">
    <property type="component" value="Unassembled WGS sequence"/>
</dbReference>
<dbReference type="PANTHER" id="PTHR30634">
    <property type="entry name" value="OUTER MEMBRANE LOLAB LIPOPROTEIN INSERTION APPARATUS"/>
    <property type="match status" value="1"/>
</dbReference>
<feature type="compositionally biased region" description="Low complexity" evidence="1">
    <location>
        <begin position="124"/>
        <end position="142"/>
    </location>
</feature>
<proteinExistence type="predicted"/>
<evidence type="ECO:0000313" key="2">
    <source>
        <dbReference type="EMBL" id="MBN6101463.1"/>
    </source>
</evidence>
<dbReference type="InterPro" id="IPR043737">
    <property type="entry name" value="DUF5682"/>
</dbReference>
<dbReference type="RefSeq" id="WP_206228968.1">
    <property type="nucleotide sequence ID" value="NZ_JAFIWB010000003.1"/>
</dbReference>
<comment type="caution">
    <text evidence="2">The sequence shown here is derived from an EMBL/GenBank/DDBJ whole genome shotgun (WGS) entry which is preliminary data.</text>
</comment>
<keyword evidence="3" id="KW-1185">Reference proteome</keyword>
<evidence type="ECO:0000256" key="1">
    <source>
        <dbReference type="SAM" id="MobiDB-lite"/>
    </source>
</evidence>
<evidence type="ECO:0000313" key="3">
    <source>
        <dbReference type="Proteomes" id="UP000695802"/>
    </source>
</evidence>
<sequence length="772" mass="84097">MSEGISLFGIRHHGPGCARSLLAALAALQPDCVLIEGPAGTEALLPHVLEAGMQPPVALLSYSVDDPQLAVFHPYALYSPEWQAMRWALRNGVPVRFIDVPPALTLEWQAQARADRTVPEAAEALDAADGAAVQPHGDAGSAAEEDAEARPTDPLDWLARAAGHADGEAWWNHMVEERGNGQGLFDAIAEAMAAVREHAPEHPGLRGEHEAVREAHMRTALRSASKEFARVAVVCGAWHVPALQPAALRANSATADNRLLKGMPKRKTQSTWVPWTYRHLSAESGYGAGVDAPGWYDYLWRNAGAHDQRSVGWYARVGRLLREHGLDCSPAHLIEATRLADTLAALRGHPSPGLEDIAEASRAVICNGDDAPMRLIRERLMVGDALGQVPESVPVVPLQRDLEAQQKRLRLKPEALEKTLDLDLRKENDLARSHLLHRLRLIGVEWGRLARTGHSVRGTFHEVWQLAWQPHFLVDLVEASRHGQTLRDAASSKAIAQARKAEALPELSGLVDQVLLADLPQAVRAIAAELEARAATDADPLALLGALPPLANIHRYGNVRQTEGVQVAHLFDSMLERAVIGLTLALSSLDEVRAEQARTVVLDADRAIGLRDDADGSAGWQHALQRVALSSSCSALLRGVALRLLFDTQAVEAELVHVQLQQQLSPGAEPLQAAQWLDGFLNRNATVLLHDDAVWRMIDAWVVALDEAQLVRVLPLVRRTFAAFEAADRRDLGTRVKRAPVQKPVAVLAPDWDAARAERALPMLRELLGLPA</sequence>
<dbReference type="Pfam" id="PF18934">
    <property type="entry name" value="DUF5682"/>
    <property type="match status" value="1"/>
</dbReference>
<dbReference type="PANTHER" id="PTHR30634:SF14">
    <property type="match status" value="1"/>
</dbReference>
<dbReference type="InterPro" id="IPR050458">
    <property type="entry name" value="LolB"/>
</dbReference>
<reference evidence="2 3" key="1">
    <citation type="submission" date="2021-02" db="EMBL/GenBank/DDBJ databases">
        <title>Taxonomically Unique Crown Gall-Associated Xanthomonas Stains Have Deficiency in Virulence Repertories.</title>
        <authorList>
            <person name="Mafakheri H."/>
            <person name="Taghavi S.M."/>
            <person name="Dimkic I."/>
            <person name="Nemanja K."/>
            <person name="Osdaghi E."/>
        </authorList>
    </citation>
    <scope>NUCLEOTIDE SEQUENCE [LARGE SCALE GENOMIC DNA]</scope>
    <source>
        <strain evidence="2 3">FX4</strain>
    </source>
</reference>
<gene>
    <name evidence="2" type="ORF">JR064_04720</name>
</gene>
<organism evidence="2 3">
    <name type="scientific">Xanthomonas bonasiae</name>
    <dbReference type="NCBI Taxonomy" id="2810351"/>
    <lineage>
        <taxon>Bacteria</taxon>
        <taxon>Pseudomonadati</taxon>
        <taxon>Pseudomonadota</taxon>
        <taxon>Gammaproteobacteria</taxon>
        <taxon>Lysobacterales</taxon>
        <taxon>Lysobacteraceae</taxon>
        <taxon>Xanthomonas</taxon>
    </lineage>
</organism>
<dbReference type="EMBL" id="JAFIWB010000003">
    <property type="protein sequence ID" value="MBN6101463.1"/>
    <property type="molecule type" value="Genomic_DNA"/>
</dbReference>
<accession>A0ABS3AZE6</accession>
<protein>
    <submittedName>
        <fullName evidence="2">Uncharacterized protein</fullName>
    </submittedName>
</protein>